<evidence type="ECO:0000256" key="2">
    <source>
        <dbReference type="ARBA" id="ARBA00022528"/>
    </source>
</evidence>
<name>A0A1Z1MHD8_9FLOR</name>
<dbReference type="GO" id="GO:0009507">
    <property type="term" value="C:chloroplast"/>
    <property type="evidence" value="ECO:0007669"/>
    <property type="project" value="UniProtKB-SubCell"/>
</dbReference>
<evidence type="ECO:0000256" key="6">
    <source>
        <dbReference type="ARBA" id="ARBA00038088"/>
    </source>
</evidence>
<dbReference type="Pfam" id="PF00004">
    <property type="entry name" value="AAA"/>
    <property type="match status" value="1"/>
</dbReference>
<dbReference type="EMBL" id="MF101438">
    <property type="protein sequence ID" value="ARW65490.1"/>
    <property type="molecule type" value="Genomic_DNA"/>
</dbReference>
<keyword evidence="2 9" id="KW-0150">Chloroplast</keyword>
<evidence type="ECO:0000256" key="7">
    <source>
        <dbReference type="ARBA" id="ARBA00040480"/>
    </source>
</evidence>
<dbReference type="GO" id="GO:0005524">
    <property type="term" value="F:ATP binding"/>
    <property type="evidence" value="ECO:0007669"/>
    <property type="project" value="UniProtKB-KW"/>
</dbReference>
<dbReference type="GO" id="GO:0016887">
    <property type="term" value="F:ATP hydrolysis activity"/>
    <property type="evidence" value="ECO:0007669"/>
    <property type="project" value="InterPro"/>
</dbReference>
<feature type="domain" description="AAA+ ATPase" evidence="8">
    <location>
        <begin position="254"/>
        <end position="389"/>
    </location>
</feature>
<dbReference type="SMART" id="SM00382">
    <property type="entry name" value="AAA"/>
    <property type="match status" value="1"/>
</dbReference>
<proteinExistence type="inferred from homology"/>
<organism evidence="9">
    <name type="scientific">Polysiphonia scopulorum</name>
    <dbReference type="NCBI Taxonomy" id="257860"/>
    <lineage>
        <taxon>Eukaryota</taxon>
        <taxon>Rhodophyta</taxon>
        <taxon>Florideophyceae</taxon>
        <taxon>Rhodymeniophycidae</taxon>
        <taxon>Ceramiales</taxon>
        <taxon>Rhodomelaceae</taxon>
        <taxon>Polysiphonioideae</taxon>
        <taxon>Polysiphonia</taxon>
    </lineage>
</organism>
<dbReference type="PANTHER" id="PTHR42960:SF1">
    <property type="entry name" value="YCF46 PROTEIN"/>
    <property type="match status" value="1"/>
</dbReference>
<evidence type="ECO:0000313" key="9">
    <source>
        <dbReference type="EMBL" id="ARW65490.1"/>
    </source>
</evidence>
<dbReference type="AlphaFoldDB" id="A0A1Z1MHD8"/>
<evidence type="ECO:0000256" key="4">
    <source>
        <dbReference type="ARBA" id="ARBA00022741"/>
    </source>
</evidence>
<evidence type="ECO:0000259" key="8">
    <source>
        <dbReference type="SMART" id="SM00382"/>
    </source>
</evidence>
<dbReference type="PANTHER" id="PTHR42960">
    <property type="entry name" value="YCF46 PROTEIN"/>
    <property type="match status" value="1"/>
</dbReference>
<dbReference type="InterPro" id="IPR003959">
    <property type="entry name" value="ATPase_AAA_core"/>
</dbReference>
<dbReference type="Gene3D" id="1.10.8.60">
    <property type="match status" value="1"/>
</dbReference>
<evidence type="ECO:0000256" key="5">
    <source>
        <dbReference type="ARBA" id="ARBA00022840"/>
    </source>
</evidence>
<comment type="similarity">
    <text evidence="6">Belongs to the AAA ATPase family. Highly divergent.</text>
</comment>
<protein>
    <recommendedName>
        <fullName evidence="7">Uncharacterized AAA domain-containing protein ycf46</fullName>
    </recommendedName>
</protein>
<dbReference type="InterPro" id="IPR027417">
    <property type="entry name" value="P-loop_NTPase"/>
</dbReference>
<dbReference type="InterPro" id="IPR003593">
    <property type="entry name" value="AAA+_ATPase"/>
</dbReference>
<dbReference type="GeneID" id="33358479"/>
<keyword evidence="3 9" id="KW-0934">Plastid</keyword>
<dbReference type="SUPFAM" id="SSF52540">
    <property type="entry name" value="P-loop containing nucleoside triphosphate hydrolases"/>
    <property type="match status" value="1"/>
</dbReference>
<geneLocation type="chloroplast" evidence="9"/>
<evidence type="ECO:0000256" key="3">
    <source>
        <dbReference type="ARBA" id="ARBA00022640"/>
    </source>
</evidence>
<evidence type="ECO:0000256" key="1">
    <source>
        <dbReference type="ARBA" id="ARBA00004229"/>
    </source>
</evidence>
<dbReference type="InterPro" id="IPR052381">
    <property type="entry name" value="AAA_domain_protein"/>
</dbReference>
<reference evidence="9" key="1">
    <citation type="journal article" date="2017" name="J. Phycol.">
        <title>Analysis of chloroplast genomes and a supermatrix inform reclassification of the Rhodomelaceae (Rhodophyta).</title>
        <authorList>
            <person name="Diaz-Tapia P."/>
            <person name="Maggs C.A."/>
            <person name="West J.A."/>
            <person name="Verbruggen H."/>
        </authorList>
    </citation>
    <scope>NUCLEOTIDE SEQUENCE</scope>
    <source>
        <strain evidence="9">PD899</strain>
    </source>
</reference>
<comment type="subcellular location">
    <subcellularLocation>
        <location evidence="1">Plastid</location>
        <location evidence="1">Chloroplast</location>
    </subcellularLocation>
</comment>
<dbReference type="Gene3D" id="3.40.50.300">
    <property type="entry name" value="P-loop containing nucleotide triphosphate hydrolases"/>
    <property type="match status" value="1"/>
</dbReference>
<sequence length="485" mass="56285">MNFEKEMQTILKSNNFLVYIFTKEEERLKNTLTKISHDLFRKKIKTWNFIEGYENSNTYQSKQNPLEALETITKENNNEIKVFFLQDFDVFTSDISINRKLKNLSYFLKTSAKFTILSGTTENLPQNLKEHIIEISLPLPNKKEIKQELEHFFCKTNLSLLAQKENISIAYTGFSINKIRYSISKLIINNIPTKNIIKKILKEKEEIVNVNKGLKFYIDNNNEPNLGGLKNLKKWLIIRSTSFTKKASAYGIKMPKGILLVGIQGTGKSLSAKTASQYWKIPLLRLNISKIFAGILGESEKKVESIISTCRQLAPCILWIDEIDKIFNEYANNSDSGTTQRVTNIILTWLSERKDEVFIIATANRIDKFPVEMLRKGRFDEVFFVDLPTFKERLNIFQIHLKKVRPLTWHKYNLYYLSKISQNFSGAEIEQSIIEAMYNSFYAGREFTTLDLINSINKIIPIAISERNKLQKLRQWGHSGKIKIA</sequence>
<dbReference type="RefSeq" id="YP_009396304.1">
    <property type="nucleotide sequence ID" value="NC_035282.1"/>
</dbReference>
<keyword evidence="4" id="KW-0547">Nucleotide-binding</keyword>
<accession>A0A1Z1MHD8</accession>
<gene>
    <name evidence="9" type="primary">ycf46</name>
</gene>
<keyword evidence="5" id="KW-0067">ATP-binding</keyword>